<evidence type="ECO:0000313" key="11">
    <source>
        <dbReference type="Proteomes" id="UP001151582"/>
    </source>
</evidence>
<comment type="caution">
    <text evidence="10">The sequence shown here is derived from an EMBL/GenBank/DDBJ whole genome shotgun (WGS) entry which is preliminary data.</text>
</comment>
<feature type="transmembrane region" description="Helical" evidence="9">
    <location>
        <begin position="287"/>
        <end position="309"/>
    </location>
</feature>
<accession>A0A9W8BCJ0</accession>
<sequence>MSRVGPEFEQPGLPPPAQSYSNSVASGGLRQRRLIHEKPVRRRDRFGPYRMASGVVERFHTFRVRYRDYLAEFFGTLVLVFFGNGVGATVTLFPMASETASWVLVSFGWGFALTMGIFVAGGVSGGHLNPAITTTAFLLRGFPFRKVPGYILMQFLGAFCGAGLIFGLFKPSLDDFDGGDRQISGPQGTAQIFATYPQPYMTVGWAFLAESYCTAALVVCIYAILDEKNMPGTRYAPIAIGLVVTTISMCIGFQTGFAINPARDLGPRLLSLAASYGPETFTAFDHYAWVPAVAPFLGALVGGLAYDFFINHPRDVENRAAEEEEVVENY</sequence>
<evidence type="ECO:0000256" key="3">
    <source>
        <dbReference type="ARBA" id="ARBA00022448"/>
    </source>
</evidence>
<dbReference type="SUPFAM" id="SSF81338">
    <property type="entry name" value="Aquaporin-like"/>
    <property type="match status" value="1"/>
</dbReference>
<proteinExistence type="inferred from homology"/>
<dbReference type="GO" id="GO:0015250">
    <property type="term" value="F:water channel activity"/>
    <property type="evidence" value="ECO:0007669"/>
    <property type="project" value="TreeGrafter"/>
</dbReference>
<evidence type="ECO:0000256" key="2">
    <source>
        <dbReference type="ARBA" id="ARBA00006175"/>
    </source>
</evidence>
<evidence type="ECO:0000256" key="1">
    <source>
        <dbReference type="ARBA" id="ARBA00004141"/>
    </source>
</evidence>
<comment type="similarity">
    <text evidence="2 7">Belongs to the MIP/aquaporin (TC 1.A.8) family.</text>
</comment>
<dbReference type="Gene3D" id="1.20.1080.10">
    <property type="entry name" value="Glycerol uptake facilitator protein"/>
    <property type="match status" value="1"/>
</dbReference>
<evidence type="ECO:0000256" key="6">
    <source>
        <dbReference type="ARBA" id="ARBA00023136"/>
    </source>
</evidence>
<feature type="region of interest" description="Disordered" evidence="8">
    <location>
        <begin position="1"/>
        <end position="28"/>
    </location>
</feature>
<protein>
    <submittedName>
        <fullName evidence="10">Glycerol channel</fullName>
    </submittedName>
</protein>
<dbReference type="Pfam" id="PF00230">
    <property type="entry name" value="MIP"/>
    <property type="match status" value="1"/>
</dbReference>
<dbReference type="EMBL" id="JANBQB010000002">
    <property type="protein sequence ID" value="KAJ1985312.1"/>
    <property type="molecule type" value="Genomic_DNA"/>
</dbReference>
<dbReference type="InterPro" id="IPR023271">
    <property type="entry name" value="Aquaporin-like"/>
</dbReference>
<dbReference type="Proteomes" id="UP001151582">
    <property type="component" value="Unassembled WGS sequence"/>
</dbReference>
<dbReference type="InterPro" id="IPR000425">
    <property type="entry name" value="MIP"/>
</dbReference>
<dbReference type="CDD" id="cd00333">
    <property type="entry name" value="MIP"/>
    <property type="match status" value="1"/>
</dbReference>
<dbReference type="AlphaFoldDB" id="A0A9W8BCJ0"/>
<feature type="transmembrane region" description="Helical" evidence="9">
    <location>
        <begin position="102"/>
        <end position="126"/>
    </location>
</feature>
<dbReference type="PANTHER" id="PTHR43829">
    <property type="entry name" value="AQUAPORIN OR AQUAGLYCEROPORIN RELATED"/>
    <property type="match status" value="1"/>
</dbReference>
<dbReference type="PANTHER" id="PTHR43829:SF9">
    <property type="entry name" value="AQUAPORIN-9"/>
    <property type="match status" value="1"/>
</dbReference>
<dbReference type="PRINTS" id="PR02019">
    <property type="entry name" value="AQUAPORIN7"/>
</dbReference>
<dbReference type="NCBIfam" id="TIGR00861">
    <property type="entry name" value="MIP"/>
    <property type="match status" value="1"/>
</dbReference>
<feature type="transmembrane region" description="Helical" evidence="9">
    <location>
        <begin position="73"/>
        <end position="96"/>
    </location>
</feature>
<feature type="transmembrane region" description="Helical" evidence="9">
    <location>
        <begin position="203"/>
        <end position="225"/>
    </location>
</feature>
<organism evidence="10 11">
    <name type="scientific">Dimargaris verticillata</name>
    <dbReference type="NCBI Taxonomy" id="2761393"/>
    <lineage>
        <taxon>Eukaryota</taxon>
        <taxon>Fungi</taxon>
        <taxon>Fungi incertae sedis</taxon>
        <taxon>Zoopagomycota</taxon>
        <taxon>Kickxellomycotina</taxon>
        <taxon>Dimargaritomycetes</taxon>
        <taxon>Dimargaritales</taxon>
        <taxon>Dimargaritaceae</taxon>
        <taxon>Dimargaris</taxon>
    </lineage>
</organism>
<evidence type="ECO:0000256" key="5">
    <source>
        <dbReference type="ARBA" id="ARBA00022989"/>
    </source>
</evidence>
<dbReference type="OrthoDB" id="3222at2759"/>
<evidence type="ECO:0000256" key="7">
    <source>
        <dbReference type="RuleBase" id="RU000477"/>
    </source>
</evidence>
<gene>
    <name evidence="10" type="primary">FPS1_1</name>
    <name evidence="10" type="ORF">H4R34_000133</name>
</gene>
<keyword evidence="6 9" id="KW-0472">Membrane</keyword>
<name>A0A9W8BCJ0_9FUNG</name>
<evidence type="ECO:0000256" key="4">
    <source>
        <dbReference type="ARBA" id="ARBA00022692"/>
    </source>
</evidence>
<keyword evidence="11" id="KW-1185">Reference proteome</keyword>
<keyword evidence="5 9" id="KW-1133">Transmembrane helix</keyword>
<dbReference type="InterPro" id="IPR050363">
    <property type="entry name" value="MIP/Aquaporin"/>
</dbReference>
<comment type="subcellular location">
    <subcellularLocation>
        <location evidence="1">Membrane</location>
        <topology evidence="1">Multi-pass membrane protein</topology>
    </subcellularLocation>
</comment>
<dbReference type="GO" id="GO:0015254">
    <property type="term" value="F:glycerol channel activity"/>
    <property type="evidence" value="ECO:0007669"/>
    <property type="project" value="TreeGrafter"/>
</dbReference>
<feature type="transmembrane region" description="Helical" evidence="9">
    <location>
        <begin position="237"/>
        <end position="259"/>
    </location>
</feature>
<evidence type="ECO:0000313" key="10">
    <source>
        <dbReference type="EMBL" id="KAJ1985312.1"/>
    </source>
</evidence>
<keyword evidence="4 7" id="KW-0812">Transmembrane</keyword>
<evidence type="ECO:0000256" key="9">
    <source>
        <dbReference type="SAM" id="Phobius"/>
    </source>
</evidence>
<keyword evidence="3 7" id="KW-0813">Transport</keyword>
<dbReference type="GO" id="GO:0005886">
    <property type="term" value="C:plasma membrane"/>
    <property type="evidence" value="ECO:0007669"/>
    <property type="project" value="TreeGrafter"/>
</dbReference>
<reference evidence="10" key="1">
    <citation type="submission" date="2022-07" db="EMBL/GenBank/DDBJ databases">
        <title>Phylogenomic reconstructions and comparative analyses of Kickxellomycotina fungi.</title>
        <authorList>
            <person name="Reynolds N.K."/>
            <person name="Stajich J.E."/>
            <person name="Barry K."/>
            <person name="Grigoriev I.V."/>
            <person name="Crous P."/>
            <person name="Smith M.E."/>
        </authorList>
    </citation>
    <scope>NUCLEOTIDE SEQUENCE</scope>
    <source>
        <strain evidence="10">RSA 567</strain>
    </source>
</reference>
<feature type="transmembrane region" description="Helical" evidence="9">
    <location>
        <begin position="147"/>
        <end position="169"/>
    </location>
</feature>
<dbReference type="PRINTS" id="PR00783">
    <property type="entry name" value="MINTRINSICP"/>
</dbReference>
<evidence type="ECO:0000256" key="8">
    <source>
        <dbReference type="SAM" id="MobiDB-lite"/>
    </source>
</evidence>